<accession>A0ABQ1MPA9</accession>
<dbReference type="SUPFAM" id="SSF46689">
    <property type="entry name" value="Homeodomain-like"/>
    <property type="match status" value="1"/>
</dbReference>
<comment type="caution">
    <text evidence="6">The sequence shown here is derived from an EMBL/GenBank/DDBJ whole genome shotgun (WGS) entry which is preliminary data.</text>
</comment>
<dbReference type="EMBL" id="BMJG01000011">
    <property type="protein sequence ID" value="GGC44132.1"/>
    <property type="molecule type" value="Genomic_DNA"/>
</dbReference>
<keyword evidence="1" id="KW-0805">Transcription regulation</keyword>
<evidence type="ECO:0000259" key="5">
    <source>
        <dbReference type="PROSITE" id="PS50977"/>
    </source>
</evidence>
<evidence type="ECO:0000256" key="3">
    <source>
        <dbReference type="ARBA" id="ARBA00023163"/>
    </source>
</evidence>
<keyword evidence="2 4" id="KW-0238">DNA-binding</keyword>
<dbReference type="PROSITE" id="PS50977">
    <property type="entry name" value="HTH_TETR_2"/>
    <property type="match status" value="1"/>
</dbReference>
<dbReference type="InterPro" id="IPR001647">
    <property type="entry name" value="HTH_TetR"/>
</dbReference>
<name>A0ABQ1MPA9_9MICO</name>
<keyword evidence="7" id="KW-1185">Reference proteome</keyword>
<reference evidence="7" key="1">
    <citation type="journal article" date="2019" name="Int. J. Syst. Evol. Microbiol.">
        <title>The Global Catalogue of Microorganisms (GCM) 10K type strain sequencing project: providing services to taxonomists for standard genome sequencing and annotation.</title>
        <authorList>
            <consortium name="The Broad Institute Genomics Platform"/>
            <consortium name="The Broad Institute Genome Sequencing Center for Infectious Disease"/>
            <person name="Wu L."/>
            <person name="Ma J."/>
        </authorList>
    </citation>
    <scope>NUCLEOTIDE SEQUENCE [LARGE SCALE GENOMIC DNA]</scope>
    <source>
        <strain evidence="7">CGMCC 1.15472</strain>
    </source>
</reference>
<evidence type="ECO:0000256" key="2">
    <source>
        <dbReference type="ARBA" id="ARBA00023125"/>
    </source>
</evidence>
<dbReference type="Proteomes" id="UP000632322">
    <property type="component" value="Unassembled WGS sequence"/>
</dbReference>
<feature type="DNA-binding region" description="H-T-H motif" evidence="4">
    <location>
        <begin position="36"/>
        <end position="55"/>
    </location>
</feature>
<dbReference type="InterPro" id="IPR050109">
    <property type="entry name" value="HTH-type_TetR-like_transc_reg"/>
</dbReference>
<dbReference type="PRINTS" id="PR00455">
    <property type="entry name" value="HTHTETR"/>
</dbReference>
<evidence type="ECO:0000313" key="6">
    <source>
        <dbReference type="EMBL" id="GGC44132.1"/>
    </source>
</evidence>
<evidence type="ECO:0000256" key="1">
    <source>
        <dbReference type="ARBA" id="ARBA00023015"/>
    </source>
</evidence>
<organism evidence="6 7">
    <name type="scientific">Brevibacterium sediminis</name>
    <dbReference type="NCBI Taxonomy" id="1857024"/>
    <lineage>
        <taxon>Bacteria</taxon>
        <taxon>Bacillati</taxon>
        <taxon>Actinomycetota</taxon>
        <taxon>Actinomycetes</taxon>
        <taxon>Micrococcales</taxon>
        <taxon>Brevibacteriaceae</taxon>
        <taxon>Brevibacterium</taxon>
    </lineage>
</organism>
<sequence length="194" mass="21593">MTTPSSLRARSQSRIRQAIIDAAYDLFAECDFDAVSVSEIAERAAVGRTTFFRYFGDKQEVLFADEGQVAELLVAEASRVGTSPTSTPFHRARCALRAVSVHLVAGGERFALRSRLVAENQSLRDREERKLLWLSGVLAEALKECGATTQEARLSTEIAFGVFRAARYHGSIDSIDLVRRVDDSFEQTIRMFDP</sequence>
<proteinExistence type="predicted"/>
<dbReference type="Gene3D" id="1.10.357.10">
    <property type="entry name" value="Tetracycline Repressor, domain 2"/>
    <property type="match status" value="1"/>
</dbReference>
<dbReference type="Pfam" id="PF00440">
    <property type="entry name" value="TetR_N"/>
    <property type="match status" value="1"/>
</dbReference>
<dbReference type="InterPro" id="IPR009057">
    <property type="entry name" value="Homeodomain-like_sf"/>
</dbReference>
<dbReference type="PANTHER" id="PTHR30055">
    <property type="entry name" value="HTH-TYPE TRANSCRIPTIONAL REGULATOR RUTR"/>
    <property type="match status" value="1"/>
</dbReference>
<evidence type="ECO:0000313" key="7">
    <source>
        <dbReference type="Proteomes" id="UP000632322"/>
    </source>
</evidence>
<protein>
    <submittedName>
        <fullName evidence="6">TetR family transcriptional regulator</fullName>
    </submittedName>
</protein>
<keyword evidence="3" id="KW-0804">Transcription</keyword>
<dbReference type="RefSeq" id="WP_181272239.1">
    <property type="nucleotide sequence ID" value="NZ_BMJG01000011.1"/>
</dbReference>
<dbReference type="PANTHER" id="PTHR30055:SF238">
    <property type="entry name" value="MYCOFACTOCIN BIOSYNTHESIS TRANSCRIPTIONAL REGULATOR MFTR-RELATED"/>
    <property type="match status" value="1"/>
</dbReference>
<evidence type="ECO:0000256" key="4">
    <source>
        <dbReference type="PROSITE-ProRule" id="PRU00335"/>
    </source>
</evidence>
<feature type="domain" description="HTH tetR-type" evidence="5">
    <location>
        <begin position="13"/>
        <end position="73"/>
    </location>
</feature>
<gene>
    <name evidence="6" type="ORF">GCM10010974_28130</name>
</gene>